<keyword evidence="3" id="KW-0963">Cytoplasm</keyword>
<evidence type="ECO:0000256" key="5">
    <source>
        <dbReference type="ARBA" id="ARBA00022741"/>
    </source>
</evidence>
<keyword evidence="8 12" id="KW-0648">Protein biosynthesis</keyword>
<dbReference type="CDD" id="cd00805">
    <property type="entry name" value="TyrRS_core"/>
    <property type="match status" value="1"/>
</dbReference>
<evidence type="ECO:0000256" key="8">
    <source>
        <dbReference type="ARBA" id="ARBA00022917"/>
    </source>
</evidence>
<dbReference type="Gene3D" id="3.40.50.620">
    <property type="entry name" value="HUPs"/>
    <property type="match status" value="1"/>
</dbReference>
<dbReference type="InterPro" id="IPR014729">
    <property type="entry name" value="Rossmann-like_a/b/a_fold"/>
</dbReference>
<dbReference type="OrthoDB" id="9804243at2"/>
<keyword evidence="7" id="KW-0694">RNA-binding</keyword>
<dbReference type="GO" id="GO:0003723">
    <property type="term" value="F:RNA binding"/>
    <property type="evidence" value="ECO:0007669"/>
    <property type="project" value="UniProtKB-KW"/>
</dbReference>
<dbReference type="InterPro" id="IPR001412">
    <property type="entry name" value="aa-tRNA-synth_I_CS"/>
</dbReference>
<dbReference type="RefSeq" id="WP_102713768.1">
    <property type="nucleotide sequence ID" value="NZ_PJKA01000010.1"/>
</dbReference>
<dbReference type="InterPro" id="IPR024088">
    <property type="entry name" value="Tyr-tRNA-ligase_bac-type"/>
</dbReference>
<evidence type="ECO:0000256" key="10">
    <source>
        <dbReference type="ARBA" id="ARBA00048248"/>
    </source>
</evidence>
<sequence length="393" mass="44115">MTIDEQLDILMGGTAVVISREELKERLKLGRPLRVKLGVDPTAPDIHLGHTVAIEKLRQFQELGHQAILLIGDFTATIGDPSGRSVTRPPLSREQVLSNAETYTKQAFKILDRDKTEIVYNGDWFRKMTYEEVLKLNSRVTMQQMLAREDFKARVEGGKEVRLHEMQYPIMQGWDSVEIRADVELGGTDQLFNILVGRDLQKEEGMLPQIAMTMPLLEGLDGVRKMSKSYGNYVGVDEAPEMMFGKMMSASDELMDRYYLVLLGEKRDMGLHPMEAKKLLAWKITARYHDSASADAARADWETRFSKRDLAAADLPEVEIASLPAGMNALALAAFLFENVFQVKKSNGVLRKEHFTPGAIQLNDVKVTDPAAVPELAPGSVLRLSKKHAVRFK</sequence>
<dbReference type="Proteomes" id="UP000236000">
    <property type="component" value="Unassembled WGS sequence"/>
</dbReference>
<dbReference type="EC" id="6.1.1.1" evidence="2 11"/>
<comment type="subunit">
    <text evidence="1">Homodimer.</text>
</comment>
<dbReference type="PRINTS" id="PR01040">
    <property type="entry name" value="TRNASYNTHTYR"/>
</dbReference>
<evidence type="ECO:0000313" key="13">
    <source>
        <dbReference type="EMBL" id="PNC18290.1"/>
    </source>
</evidence>
<evidence type="ECO:0000256" key="11">
    <source>
        <dbReference type="NCBIfam" id="TIGR00234"/>
    </source>
</evidence>
<dbReference type="AlphaFoldDB" id="A0A2N8HEB0"/>
<evidence type="ECO:0000256" key="6">
    <source>
        <dbReference type="ARBA" id="ARBA00022840"/>
    </source>
</evidence>
<dbReference type="PANTHER" id="PTHR11766">
    <property type="entry name" value="TYROSYL-TRNA SYNTHETASE"/>
    <property type="match status" value="1"/>
</dbReference>
<dbReference type="NCBIfam" id="TIGR00234">
    <property type="entry name" value="tyrS"/>
    <property type="match status" value="1"/>
</dbReference>
<keyword evidence="4 12" id="KW-0436">Ligase</keyword>
<dbReference type="EMBL" id="PJKA01000010">
    <property type="protein sequence ID" value="PNC18290.1"/>
    <property type="molecule type" value="Genomic_DNA"/>
</dbReference>
<evidence type="ECO:0000313" key="14">
    <source>
        <dbReference type="Proteomes" id="UP000236000"/>
    </source>
</evidence>
<dbReference type="InterPro" id="IPR002307">
    <property type="entry name" value="Tyr-tRNA-ligase"/>
</dbReference>
<dbReference type="Pfam" id="PF00579">
    <property type="entry name" value="tRNA-synt_1b"/>
    <property type="match status" value="1"/>
</dbReference>
<evidence type="ECO:0000256" key="9">
    <source>
        <dbReference type="ARBA" id="ARBA00023146"/>
    </source>
</evidence>
<keyword evidence="5 12" id="KW-0547">Nucleotide-binding</keyword>
<reference evidence="13 14" key="1">
    <citation type="journal article" date="2017" name="BMC Genomics">
        <title>Genome sequencing of 39 Akkermansia muciniphila isolates reveals its population structure, genomic and functional diverisity, and global distribution in mammalian gut microbiotas.</title>
        <authorList>
            <person name="Guo X."/>
            <person name="Li S."/>
            <person name="Zhang J."/>
            <person name="Wu F."/>
            <person name="Li X."/>
            <person name="Wu D."/>
            <person name="Zhang M."/>
            <person name="Ou Z."/>
            <person name="Jie Z."/>
            <person name="Yan Q."/>
            <person name="Li P."/>
            <person name="Yi J."/>
            <person name="Peng Y."/>
        </authorList>
    </citation>
    <scope>NUCLEOTIDE SEQUENCE [LARGE SCALE GENOMIC DNA]</scope>
    <source>
        <strain evidence="13 14">GP24</strain>
    </source>
</reference>
<dbReference type="PANTHER" id="PTHR11766:SF1">
    <property type="entry name" value="TYROSINE--TRNA LIGASE"/>
    <property type="match status" value="1"/>
</dbReference>
<dbReference type="SUPFAM" id="SSF52374">
    <property type="entry name" value="Nucleotidylyl transferase"/>
    <property type="match status" value="1"/>
</dbReference>
<gene>
    <name evidence="13" type="ORF">CXU22_06600</name>
</gene>
<evidence type="ECO:0000256" key="1">
    <source>
        <dbReference type="ARBA" id="ARBA00011738"/>
    </source>
</evidence>
<comment type="catalytic activity">
    <reaction evidence="10">
        <text>tRNA(Tyr) + L-tyrosine + ATP = L-tyrosyl-tRNA(Tyr) + AMP + diphosphate + H(+)</text>
        <dbReference type="Rhea" id="RHEA:10220"/>
        <dbReference type="Rhea" id="RHEA-COMP:9706"/>
        <dbReference type="Rhea" id="RHEA-COMP:9707"/>
        <dbReference type="ChEBI" id="CHEBI:15378"/>
        <dbReference type="ChEBI" id="CHEBI:30616"/>
        <dbReference type="ChEBI" id="CHEBI:33019"/>
        <dbReference type="ChEBI" id="CHEBI:58315"/>
        <dbReference type="ChEBI" id="CHEBI:78442"/>
        <dbReference type="ChEBI" id="CHEBI:78536"/>
        <dbReference type="ChEBI" id="CHEBI:456215"/>
        <dbReference type="EC" id="6.1.1.1"/>
    </reaction>
</comment>
<dbReference type="FunFam" id="3.40.50.620:FF:000061">
    <property type="entry name" value="Tyrosine--tRNA ligase"/>
    <property type="match status" value="1"/>
</dbReference>
<dbReference type="GO" id="GO:0006437">
    <property type="term" value="P:tyrosyl-tRNA aminoacylation"/>
    <property type="evidence" value="ECO:0007669"/>
    <property type="project" value="UniProtKB-UniRule"/>
</dbReference>
<proteinExistence type="inferred from homology"/>
<keyword evidence="9 12" id="KW-0030">Aminoacyl-tRNA synthetase</keyword>
<evidence type="ECO:0000256" key="2">
    <source>
        <dbReference type="ARBA" id="ARBA00013160"/>
    </source>
</evidence>
<dbReference type="InterPro" id="IPR002305">
    <property type="entry name" value="aa-tRNA-synth_Ic"/>
</dbReference>
<organism evidence="13 14">
    <name type="scientific">Akkermansia muciniphila</name>
    <dbReference type="NCBI Taxonomy" id="239935"/>
    <lineage>
        <taxon>Bacteria</taxon>
        <taxon>Pseudomonadati</taxon>
        <taxon>Verrucomicrobiota</taxon>
        <taxon>Verrucomicrobiia</taxon>
        <taxon>Verrucomicrobiales</taxon>
        <taxon>Akkermansiaceae</taxon>
        <taxon>Akkermansia</taxon>
    </lineage>
</organism>
<dbReference type="Gene3D" id="1.10.240.10">
    <property type="entry name" value="Tyrosyl-Transfer RNA Synthetase"/>
    <property type="match status" value="1"/>
</dbReference>
<keyword evidence="6 12" id="KW-0067">ATP-binding</keyword>
<name>A0A2N8HEB0_9BACT</name>
<evidence type="ECO:0000256" key="7">
    <source>
        <dbReference type="ARBA" id="ARBA00022884"/>
    </source>
</evidence>
<dbReference type="GO" id="GO:0005524">
    <property type="term" value="F:ATP binding"/>
    <property type="evidence" value="ECO:0007669"/>
    <property type="project" value="UniProtKB-KW"/>
</dbReference>
<evidence type="ECO:0000256" key="4">
    <source>
        <dbReference type="ARBA" id="ARBA00022598"/>
    </source>
</evidence>
<evidence type="ECO:0000256" key="12">
    <source>
        <dbReference type="RuleBase" id="RU363036"/>
    </source>
</evidence>
<comment type="caution">
    <text evidence="13">The sequence shown here is derived from an EMBL/GenBank/DDBJ whole genome shotgun (WGS) entry which is preliminary data.</text>
</comment>
<dbReference type="PROSITE" id="PS00178">
    <property type="entry name" value="AA_TRNA_LIGASE_I"/>
    <property type="match status" value="1"/>
</dbReference>
<dbReference type="GO" id="GO:0005829">
    <property type="term" value="C:cytosol"/>
    <property type="evidence" value="ECO:0007669"/>
    <property type="project" value="TreeGrafter"/>
</dbReference>
<comment type="similarity">
    <text evidence="12">Belongs to the class-I aminoacyl-tRNA synthetase family.</text>
</comment>
<protein>
    <recommendedName>
        <fullName evidence="2 11">Tyrosine--tRNA ligase</fullName>
        <ecNumber evidence="2 11">6.1.1.1</ecNumber>
    </recommendedName>
</protein>
<accession>A0A2N8HEB0</accession>
<evidence type="ECO:0000256" key="3">
    <source>
        <dbReference type="ARBA" id="ARBA00022490"/>
    </source>
</evidence>
<dbReference type="GO" id="GO:0004831">
    <property type="term" value="F:tyrosine-tRNA ligase activity"/>
    <property type="evidence" value="ECO:0007669"/>
    <property type="project" value="UniProtKB-UniRule"/>
</dbReference>